<keyword evidence="10" id="KW-0325">Glycoprotein</keyword>
<keyword evidence="7" id="KW-0186">Copper</keyword>
<evidence type="ECO:0000256" key="5">
    <source>
        <dbReference type="ARBA" id="ARBA00022729"/>
    </source>
</evidence>
<name>A0A8H3E8Z5_9AGAM</name>
<evidence type="ECO:0000256" key="2">
    <source>
        <dbReference type="ARBA" id="ARBA00004613"/>
    </source>
</evidence>
<evidence type="ECO:0000256" key="7">
    <source>
        <dbReference type="ARBA" id="ARBA00023008"/>
    </source>
</evidence>
<dbReference type="AlphaFoldDB" id="A0A8H3E8Z5"/>
<feature type="compositionally biased region" description="Low complexity" evidence="12">
    <location>
        <begin position="325"/>
        <end position="334"/>
    </location>
</feature>
<keyword evidence="6" id="KW-0560">Oxidoreductase</keyword>
<protein>
    <submittedName>
        <fullName evidence="14">Uncharacterized protein</fullName>
    </submittedName>
</protein>
<dbReference type="GO" id="GO:0004497">
    <property type="term" value="F:monooxygenase activity"/>
    <property type="evidence" value="ECO:0007669"/>
    <property type="project" value="UniProtKB-KW"/>
</dbReference>
<evidence type="ECO:0000256" key="4">
    <source>
        <dbReference type="ARBA" id="ARBA00022723"/>
    </source>
</evidence>
<proteinExistence type="inferred from homology"/>
<dbReference type="GO" id="GO:0005576">
    <property type="term" value="C:extracellular region"/>
    <property type="evidence" value="ECO:0007669"/>
    <property type="project" value="UniProtKB-SubCell"/>
</dbReference>
<dbReference type="Pfam" id="PF22810">
    <property type="entry name" value="LPMO_AA14"/>
    <property type="match status" value="1"/>
</dbReference>
<evidence type="ECO:0000313" key="14">
    <source>
        <dbReference type="EMBL" id="CAE7209087.1"/>
    </source>
</evidence>
<feature type="chain" id="PRO_5034304452" evidence="13">
    <location>
        <begin position="20"/>
        <end position="400"/>
    </location>
</feature>
<keyword evidence="9" id="KW-1015">Disulfide bond</keyword>
<comment type="cofactor">
    <cofactor evidence="1">
        <name>Cu(2+)</name>
        <dbReference type="ChEBI" id="CHEBI:29036"/>
    </cofactor>
</comment>
<keyword evidence="5 13" id="KW-0732">Signal</keyword>
<evidence type="ECO:0000256" key="3">
    <source>
        <dbReference type="ARBA" id="ARBA00022525"/>
    </source>
</evidence>
<feature type="compositionally biased region" description="Polar residues" evidence="12">
    <location>
        <begin position="335"/>
        <end position="344"/>
    </location>
</feature>
<evidence type="ECO:0000256" key="8">
    <source>
        <dbReference type="ARBA" id="ARBA00023033"/>
    </source>
</evidence>
<dbReference type="Proteomes" id="UP000663827">
    <property type="component" value="Unassembled WGS sequence"/>
</dbReference>
<comment type="similarity">
    <text evidence="11">Belongs to the polysaccharide monooxygenase AA14 family.</text>
</comment>
<evidence type="ECO:0000313" key="15">
    <source>
        <dbReference type="Proteomes" id="UP000663827"/>
    </source>
</evidence>
<evidence type="ECO:0000256" key="12">
    <source>
        <dbReference type="SAM" id="MobiDB-lite"/>
    </source>
</evidence>
<keyword evidence="3" id="KW-0964">Secreted</keyword>
<comment type="subcellular location">
    <subcellularLocation>
        <location evidence="2">Secreted</location>
    </subcellularLocation>
</comment>
<dbReference type="GO" id="GO:0046872">
    <property type="term" value="F:metal ion binding"/>
    <property type="evidence" value="ECO:0007669"/>
    <property type="project" value="UniProtKB-KW"/>
</dbReference>
<gene>
    <name evidence="14" type="ORF">RDB_LOCUS149009</name>
</gene>
<sequence length="400" mass="44133">MLPFLFVVPWLAMVSGHSALWHPSMYGFNVTKAPDGRDNRPVAPLRDLDFNSWWMHGFMDAPPNKGDVFQLPVGQTITTEIACTKAATSYWESGEGGDVRDGNNVCPESPMATFHTNGIGGLGGCALAIAYKDDVRAVKPEDFAIFSVNHRCVWNRFTEFEVPAKLPECPGGKCICSFFWLHREDSGGEESEFRYVLMPLDIELRPVYMNPFDCAVTNATATVPIPPPQVPRYCPVDKKNCTVGAKQPFYWLQKEGNNIFNDSFDPPTYTEDYDFKQGAQNDLWDSVAGTTTESIASATPGSRVAAVNGASSEPNFPDVVDLAGSSNSSTTTSTLNEVENTPSDPTKAHPTSPVQHLLSGSSRKIRGCNARQVSGQEKRKRNYVIRKRTTKSGQSGWNWW</sequence>
<evidence type="ECO:0000256" key="6">
    <source>
        <dbReference type="ARBA" id="ARBA00023002"/>
    </source>
</evidence>
<evidence type="ECO:0000256" key="9">
    <source>
        <dbReference type="ARBA" id="ARBA00023157"/>
    </source>
</evidence>
<comment type="caution">
    <text evidence="14">The sequence shown here is derived from an EMBL/GenBank/DDBJ whole genome shotgun (WGS) entry which is preliminary data.</text>
</comment>
<dbReference type="EMBL" id="CAJNJQ010004210">
    <property type="protein sequence ID" value="CAE7209087.1"/>
    <property type="molecule type" value="Genomic_DNA"/>
</dbReference>
<keyword evidence="4" id="KW-0479">Metal-binding</keyword>
<evidence type="ECO:0000256" key="10">
    <source>
        <dbReference type="ARBA" id="ARBA00023180"/>
    </source>
</evidence>
<evidence type="ECO:0000256" key="13">
    <source>
        <dbReference type="SAM" id="SignalP"/>
    </source>
</evidence>
<evidence type="ECO:0000256" key="11">
    <source>
        <dbReference type="ARBA" id="ARBA00046340"/>
    </source>
</evidence>
<reference evidence="14" key="1">
    <citation type="submission" date="2021-01" db="EMBL/GenBank/DDBJ databases">
        <authorList>
            <person name="Kaushik A."/>
        </authorList>
    </citation>
    <scope>NUCLEOTIDE SEQUENCE</scope>
    <source>
        <strain evidence="14">AG5</strain>
    </source>
</reference>
<feature type="region of interest" description="Disordered" evidence="12">
    <location>
        <begin position="323"/>
        <end position="358"/>
    </location>
</feature>
<evidence type="ECO:0000256" key="1">
    <source>
        <dbReference type="ARBA" id="ARBA00001973"/>
    </source>
</evidence>
<dbReference type="InterPro" id="IPR054497">
    <property type="entry name" value="LPMO_AA14"/>
</dbReference>
<organism evidence="14 15">
    <name type="scientific">Rhizoctonia solani</name>
    <dbReference type="NCBI Taxonomy" id="456999"/>
    <lineage>
        <taxon>Eukaryota</taxon>
        <taxon>Fungi</taxon>
        <taxon>Dikarya</taxon>
        <taxon>Basidiomycota</taxon>
        <taxon>Agaricomycotina</taxon>
        <taxon>Agaricomycetes</taxon>
        <taxon>Cantharellales</taxon>
        <taxon>Ceratobasidiaceae</taxon>
        <taxon>Rhizoctonia</taxon>
    </lineage>
</organism>
<feature type="signal peptide" evidence="13">
    <location>
        <begin position="1"/>
        <end position="19"/>
    </location>
</feature>
<accession>A0A8H3E8Z5</accession>
<keyword evidence="8" id="KW-0503">Monooxygenase</keyword>